<organism evidence="1 2">
    <name type="scientific">Methylomonas rapida</name>
    <dbReference type="NCBI Taxonomy" id="2963939"/>
    <lineage>
        <taxon>Bacteria</taxon>
        <taxon>Pseudomonadati</taxon>
        <taxon>Pseudomonadota</taxon>
        <taxon>Gammaproteobacteria</taxon>
        <taxon>Methylococcales</taxon>
        <taxon>Methylococcaceae</taxon>
        <taxon>Methylomonas</taxon>
    </lineage>
</organism>
<dbReference type="Proteomes" id="UP001162780">
    <property type="component" value="Chromosome"/>
</dbReference>
<dbReference type="Gene3D" id="3.30.70.120">
    <property type="match status" value="1"/>
</dbReference>
<dbReference type="EMBL" id="CP113517">
    <property type="protein sequence ID" value="WAR45065.1"/>
    <property type="molecule type" value="Genomic_DNA"/>
</dbReference>
<evidence type="ECO:0000313" key="2">
    <source>
        <dbReference type="Proteomes" id="UP001162780"/>
    </source>
</evidence>
<accession>A0ABY7GKP3</accession>
<dbReference type="RefSeq" id="WP_255190031.1">
    <property type="nucleotide sequence ID" value="NZ_CP113517.1"/>
</dbReference>
<proteinExistence type="predicted"/>
<evidence type="ECO:0000313" key="1">
    <source>
        <dbReference type="EMBL" id="WAR45065.1"/>
    </source>
</evidence>
<dbReference type="Pfam" id="PF11582">
    <property type="entry name" value="DUF3240"/>
    <property type="match status" value="1"/>
</dbReference>
<reference evidence="1" key="1">
    <citation type="submission" date="2022-11" db="EMBL/GenBank/DDBJ databases">
        <title>Methylomonas rapida sp. nov., Carotenoid-Producing Obligate Methanotrophs with High Growth Characteristics and Biotechnological Potential.</title>
        <authorList>
            <person name="Tikhonova E.N."/>
            <person name="Suleimanov R.Z."/>
            <person name="Miroshnikov K."/>
            <person name="Oshkin I.Y."/>
            <person name="Belova S.E."/>
            <person name="Danilova O.V."/>
            <person name="Ashikhmin A."/>
            <person name="Konopkin A."/>
            <person name="But S.Y."/>
            <person name="Khmelenina V.N."/>
            <person name="Kuznetsov N."/>
            <person name="Pimenov N.V."/>
            <person name="Dedysh S.N."/>
        </authorList>
    </citation>
    <scope>NUCLEOTIDE SEQUENCE</scope>
    <source>
        <strain evidence="1">MP1</strain>
    </source>
</reference>
<dbReference type="InterPro" id="IPR015867">
    <property type="entry name" value="N-reg_PII/ATP_PRibTrfase_C"/>
</dbReference>
<name>A0ABY7GKP3_9GAMM</name>
<gene>
    <name evidence="1" type="ORF">NM686_000730</name>
</gene>
<sequence>MNIFLRRIPANTQHVEISEFVSPALNNGLFRKPSRILNIEILALRDIRVDSIEYHGLVTLDSDWAVKRAVNGLRNRRLNGRYVVVRPYFHRSWTNDPRQHSQINAADFVEKRQGDRRRGKYLEVIKNVSDQFNTEDDFFKSVNHQPVQITFIVPAQIEMAVAECFVGFELEKAAAKAQPDDAIDYRITRFLTELEGPEKKSRRFQIYSTRPVLAELLEKLRSEFAQNNIYYWITPVIEFGVI</sequence>
<dbReference type="InterPro" id="IPR021634">
    <property type="entry name" value="DUF3240"/>
</dbReference>
<keyword evidence="2" id="KW-1185">Reference proteome</keyword>
<protein>
    <submittedName>
        <fullName evidence="1">DUF3240 family protein</fullName>
    </submittedName>
</protein>